<evidence type="ECO:0000256" key="1">
    <source>
        <dbReference type="SAM" id="Phobius"/>
    </source>
</evidence>
<evidence type="ECO:0000313" key="3">
    <source>
        <dbReference type="Proteomes" id="UP000277811"/>
    </source>
</evidence>
<keyword evidence="1" id="KW-0472">Membrane</keyword>
<name>A0A498RDQ4_9FIRM</name>
<feature type="transmembrane region" description="Helical" evidence="1">
    <location>
        <begin position="12"/>
        <end position="31"/>
    </location>
</feature>
<keyword evidence="3" id="KW-1185">Reference proteome</keyword>
<keyword evidence="1" id="KW-0812">Transmembrane</keyword>
<protein>
    <submittedName>
        <fullName evidence="2">Uncharacterized protein</fullName>
    </submittedName>
</protein>
<gene>
    <name evidence="2" type="ORF">LUCI_3533</name>
</gene>
<accession>A0A498RDQ4</accession>
<keyword evidence="1" id="KW-1133">Transmembrane helix</keyword>
<dbReference type="AlphaFoldDB" id="A0A498RDQ4"/>
<dbReference type="EMBL" id="UPPP01000086">
    <property type="protein sequence ID" value="VBB08262.1"/>
    <property type="molecule type" value="Genomic_DNA"/>
</dbReference>
<organism evidence="2 3">
    <name type="scientific">Lucifera butyrica</name>
    <dbReference type="NCBI Taxonomy" id="1351585"/>
    <lineage>
        <taxon>Bacteria</taxon>
        <taxon>Bacillati</taxon>
        <taxon>Bacillota</taxon>
        <taxon>Negativicutes</taxon>
        <taxon>Veillonellales</taxon>
        <taxon>Veillonellaceae</taxon>
        <taxon>Lucifera</taxon>
    </lineage>
</organism>
<sequence>MMGYGYNGSLSWVGMGFGMIIQLAFAALVTWR</sequence>
<dbReference type="Proteomes" id="UP000277811">
    <property type="component" value="Unassembled WGS sequence"/>
</dbReference>
<reference evidence="2 3" key="1">
    <citation type="submission" date="2018-06" db="EMBL/GenBank/DDBJ databases">
        <authorList>
            <person name="Strepis N."/>
        </authorList>
    </citation>
    <scope>NUCLEOTIDE SEQUENCE [LARGE SCALE GENOMIC DNA]</scope>
    <source>
        <strain evidence="2">LUCI</strain>
    </source>
</reference>
<evidence type="ECO:0000313" key="2">
    <source>
        <dbReference type="EMBL" id="VBB08262.1"/>
    </source>
</evidence>
<proteinExistence type="predicted"/>